<keyword evidence="4" id="KW-0325">Glycoprotein</keyword>
<dbReference type="InterPro" id="IPR035976">
    <property type="entry name" value="Sushi/SCR/CCP_sf"/>
</dbReference>
<feature type="non-terminal residue" evidence="7">
    <location>
        <position position="1"/>
    </location>
</feature>
<dbReference type="PROSITE" id="PS50923">
    <property type="entry name" value="SUSHI"/>
    <property type="match status" value="3"/>
</dbReference>
<dbReference type="EMBL" id="CALNXJ010000030">
    <property type="protein sequence ID" value="CAH3136810.1"/>
    <property type="molecule type" value="Genomic_DNA"/>
</dbReference>
<feature type="disulfide bond" evidence="5">
    <location>
        <begin position="285"/>
        <end position="312"/>
    </location>
</feature>
<feature type="disulfide bond" evidence="5">
    <location>
        <begin position="38"/>
        <end position="65"/>
    </location>
</feature>
<dbReference type="Pfam" id="PF00084">
    <property type="entry name" value="Sushi"/>
    <property type="match status" value="2"/>
</dbReference>
<reference evidence="7 8" key="1">
    <citation type="submission" date="2022-05" db="EMBL/GenBank/DDBJ databases">
        <authorList>
            <consortium name="Genoscope - CEA"/>
            <person name="William W."/>
        </authorList>
    </citation>
    <scope>NUCLEOTIDE SEQUENCE [LARGE SCALE GENOMIC DNA]</scope>
</reference>
<dbReference type="CDD" id="cd00033">
    <property type="entry name" value="CCP"/>
    <property type="match status" value="3"/>
</dbReference>
<evidence type="ECO:0000256" key="4">
    <source>
        <dbReference type="ARBA" id="ARBA00023180"/>
    </source>
</evidence>
<dbReference type="SUPFAM" id="SSF57535">
    <property type="entry name" value="Complement control module/SCR domain"/>
    <property type="match status" value="3"/>
</dbReference>
<gene>
    <name evidence="7" type="ORF">PMEA_00017551</name>
</gene>
<feature type="disulfide bond" evidence="5">
    <location>
        <begin position="166"/>
        <end position="193"/>
    </location>
</feature>
<keyword evidence="1 5" id="KW-0768">Sushi</keyword>
<keyword evidence="8" id="KW-1185">Reference proteome</keyword>
<dbReference type="InterPro" id="IPR050350">
    <property type="entry name" value="Compl-Cell_Adhes-Reg"/>
</dbReference>
<evidence type="ECO:0000313" key="8">
    <source>
        <dbReference type="Proteomes" id="UP001159428"/>
    </source>
</evidence>
<feature type="domain" description="Sushi" evidence="6">
    <location>
        <begin position="2"/>
        <end position="67"/>
    </location>
</feature>
<comment type="caution">
    <text evidence="7">The sequence shown here is derived from an EMBL/GenBank/DDBJ whole genome shotgun (WGS) entry which is preliminary data.</text>
</comment>
<organism evidence="7 8">
    <name type="scientific">Pocillopora meandrina</name>
    <dbReference type="NCBI Taxonomy" id="46732"/>
    <lineage>
        <taxon>Eukaryota</taxon>
        <taxon>Metazoa</taxon>
        <taxon>Cnidaria</taxon>
        <taxon>Anthozoa</taxon>
        <taxon>Hexacorallia</taxon>
        <taxon>Scleractinia</taxon>
        <taxon>Astrocoeniina</taxon>
        <taxon>Pocilloporidae</taxon>
        <taxon>Pocillopora</taxon>
    </lineage>
</organism>
<dbReference type="SMART" id="SM00032">
    <property type="entry name" value="CCP"/>
    <property type="match status" value="3"/>
</dbReference>
<feature type="domain" description="Sushi" evidence="6">
    <location>
        <begin position="134"/>
        <end position="195"/>
    </location>
</feature>
<evidence type="ECO:0000259" key="6">
    <source>
        <dbReference type="PROSITE" id="PS50923"/>
    </source>
</evidence>
<keyword evidence="3 5" id="KW-1015">Disulfide bond</keyword>
<comment type="caution">
    <text evidence="5">Lacks conserved residue(s) required for the propagation of feature annotation.</text>
</comment>
<evidence type="ECO:0000256" key="3">
    <source>
        <dbReference type="ARBA" id="ARBA00023157"/>
    </source>
</evidence>
<feature type="domain" description="Sushi" evidence="6">
    <location>
        <begin position="252"/>
        <end position="314"/>
    </location>
</feature>
<sequence>VVTCPVPSPSSGTRATCPRNATVHHNAVYYNTTCQFSCEDGYVGSGSQVRRCQRNGTWSGQNYSCQNLPANFRVVSMYFHSRSSSAIELSTSLCLLSLVLEKKSGNVLSVILCVNRHSKRARAIINSLPACEEITCPVLSPPSHGTRYGCPGNVPLYNGTVCRFTCNNGYVGSGSQVRRCQYDGTWSGQNFVCKRSVNFLAEDRRTISTRHQMSAWLPLNLFLSIVRVKCQVVIYSKDECHANYNRISPSALKCPTLSLPRNGVLLGCNTNNTEMSYDTECRFFCKEESEAIGATIKRCAENGTWIGPDLVCPGTRDANYWYYQNVMEFKWFSLIFTCCIHCVA</sequence>
<dbReference type="AlphaFoldDB" id="A0AAU9X4T3"/>
<dbReference type="Gene3D" id="2.10.70.10">
    <property type="entry name" value="Complement Module, domain 1"/>
    <property type="match status" value="3"/>
</dbReference>
<dbReference type="PANTHER" id="PTHR19325">
    <property type="entry name" value="COMPLEMENT COMPONENT-RELATED SUSHI DOMAIN-CONTAINING"/>
    <property type="match status" value="1"/>
</dbReference>
<evidence type="ECO:0000313" key="7">
    <source>
        <dbReference type="EMBL" id="CAH3136810.1"/>
    </source>
</evidence>
<dbReference type="InterPro" id="IPR000436">
    <property type="entry name" value="Sushi_SCR_CCP_dom"/>
</dbReference>
<evidence type="ECO:0000256" key="5">
    <source>
        <dbReference type="PROSITE-ProRule" id="PRU00302"/>
    </source>
</evidence>
<dbReference type="Proteomes" id="UP001159428">
    <property type="component" value="Unassembled WGS sequence"/>
</dbReference>
<dbReference type="PANTHER" id="PTHR19325:SF560">
    <property type="entry name" value="SUSHI, VON WILLEBRAND FACTOR TYPE A, EGF AND PENTRAXIN DOMAIN-CONTAINING PROTEIN 1"/>
    <property type="match status" value="1"/>
</dbReference>
<proteinExistence type="predicted"/>
<keyword evidence="2" id="KW-0677">Repeat</keyword>
<accession>A0AAU9X4T3</accession>
<name>A0AAU9X4T3_9CNID</name>
<evidence type="ECO:0000256" key="2">
    <source>
        <dbReference type="ARBA" id="ARBA00022737"/>
    </source>
</evidence>
<evidence type="ECO:0000256" key="1">
    <source>
        <dbReference type="ARBA" id="ARBA00022659"/>
    </source>
</evidence>
<protein>
    <recommendedName>
        <fullName evidence="6">Sushi domain-containing protein</fullName>
    </recommendedName>
</protein>